<evidence type="ECO:0000256" key="6">
    <source>
        <dbReference type="ARBA" id="ARBA00023136"/>
    </source>
</evidence>
<feature type="transmembrane region" description="Helical" evidence="7">
    <location>
        <begin position="89"/>
        <end position="111"/>
    </location>
</feature>
<dbReference type="PANTHER" id="PTHR10766">
    <property type="entry name" value="TRANSMEMBRANE 9 SUPERFAMILY PROTEIN"/>
    <property type="match status" value="1"/>
</dbReference>
<keyword evidence="4" id="KW-0732">Signal</keyword>
<sequence>MLLSAFMLPALVCGTAFFINFIAIYYHASRAIPFGTMVAVTCICIFVILPLTLVGTVLGRNLAGQPDFPCRINAVPRPIPEKKWFMEPAVIVVLGGVLPFGSIFIEMYFIFTSFWAYKIYYVYGFMLLVFIILMIVTVCVTIVCTYFLLNAEDYR</sequence>
<gene>
    <name evidence="8" type="ORF">TPSB3V08_LOCUS13030</name>
</gene>
<organism evidence="8">
    <name type="scientific">Timema poppense</name>
    <name type="common">Walking stick</name>
    <dbReference type="NCBI Taxonomy" id="170557"/>
    <lineage>
        <taxon>Eukaryota</taxon>
        <taxon>Metazoa</taxon>
        <taxon>Ecdysozoa</taxon>
        <taxon>Arthropoda</taxon>
        <taxon>Hexapoda</taxon>
        <taxon>Insecta</taxon>
        <taxon>Pterygota</taxon>
        <taxon>Neoptera</taxon>
        <taxon>Polyneoptera</taxon>
        <taxon>Phasmatodea</taxon>
        <taxon>Timematodea</taxon>
        <taxon>Timematoidea</taxon>
        <taxon>Timematidae</taxon>
        <taxon>Timema</taxon>
    </lineage>
</organism>
<reference evidence="8" key="1">
    <citation type="submission" date="2020-11" db="EMBL/GenBank/DDBJ databases">
        <authorList>
            <person name="Tran Van P."/>
        </authorList>
    </citation>
    <scope>NUCLEOTIDE SEQUENCE</scope>
</reference>
<dbReference type="EMBL" id="OD021874">
    <property type="protein sequence ID" value="CAD7419553.1"/>
    <property type="molecule type" value="Genomic_DNA"/>
</dbReference>
<comment type="similarity">
    <text evidence="2 7">Belongs to the nonaspanin (TM9SF) (TC 9.A.2) family.</text>
</comment>
<comment type="caution">
    <text evidence="7">Lacks conserved residue(s) required for the propagation of feature annotation.</text>
</comment>
<evidence type="ECO:0000256" key="1">
    <source>
        <dbReference type="ARBA" id="ARBA00004141"/>
    </source>
</evidence>
<comment type="subcellular location">
    <subcellularLocation>
        <location evidence="1">Membrane</location>
        <topology evidence="1">Multi-pass membrane protein</topology>
    </subcellularLocation>
</comment>
<name>A0A7R9DT66_TIMPO</name>
<feature type="transmembrane region" description="Helical" evidence="7">
    <location>
        <begin position="38"/>
        <end position="58"/>
    </location>
</feature>
<dbReference type="InterPro" id="IPR004240">
    <property type="entry name" value="EMP70"/>
</dbReference>
<keyword evidence="3 7" id="KW-0812">Transmembrane</keyword>
<keyword evidence="6 7" id="KW-0472">Membrane</keyword>
<feature type="transmembrane region" description="Helical" evidence="7">
    <location>
        <begin position="123"/>
        <end position="149"/>
    </location>
</feature>
<evidence type="ECO:0000256" key="2">
    <source>
        <dbReference type="ARBA" id="ARBA00005227"/>
    </source>
</evidence>
<evidence type="ECO:0000256" key="5">
    <source>
        <dbReference type="ARBA" id="ARBA00022989"/>
    </source>
</evidence>
<dbReference type="GO" id="GO:0016020">
    <property type="term" value="C:membrane"/>
    <property type="evidence" value="ECO:0007669"/>
    <property type="project" value="UniProtKB-SubCell"/>
</dbReference>
<evidence type="ECO:0000313" key="8">
    <source>
        <dbReference type="EMBL" id="CAD7419553.1"/>
    </source>
</evidence>
<feature type="transmembrane region" description="Helical" evidence="7">
    <location>
        <begin position="6"/>
        <end position="26"/>
    </location>
</feature>
<evidence type="ECO:0000256" key="7">
    <source>
        <dbReference type="RuleBase" id="RU363079"/>
    </source>
</evidence>
<proteinExistence type="inferred from homology"/>
<dbReference type="AlphaFoldDB" id="A0A7R9DT66"/>
<evidence type="ECO:0000256" key="3">
    <source>
        <dbReference type="ARBA" id="ARBA00022692"/>
    </source>
</evidence>
<protein>
    <recommendedName>
        <fullName evidence="7">Transmembrane 9 superfamily member</fullName>
    </recommendedName>
</protein>
<accession>A0A7R9DT66</accession>
<dbReference type="Pfam" id="PF02990">
    <property type="entry name" value="EMP70"/>
    <property type="match status" value="1"/>
</dbReference>
<keyword evidence="5 7" id="KW-1133">Transmembrane helix</keyword>
<dbReference type="PANTHER" id="PTHR10766:SF41">
    <property type="entry name" value="TRANSMEMBRANE 9 SUPERFAMILY MEMBER 3"/>
    <property type="match status" value="1"/>
</dbReference>
<evidence type="ECO:0000256" key="4">
    <source>
        <dbReference type="ARBA" id="ARBA00022729"/>
    </source>
</evidence>
<dbReference type="GO" id="GO:0072657">
    <property type="term" value="P:protein localization to membrane"/>
    <property type="evidence" value="ECO:0007669"/>
    <property type="project" value="TreeGrafter"/>
</dbReference>